<dbReference type="EMBL" id="BA000052">
    <property type="protein sequence ID" value="BAE60990.1"/>
    <property type="molecule type" value="Genomic_DNA"/>
</dbReference>
<comment type="subcellular location">
    <subcellularLocation>
        <location evidence="1">Nucleus</location>
    </subcellularLocation>
</comment>
<dbReference type="GeneID" id="5988303"/>
<keyword evidence="4" id="KW-1185">Reference proteome</keyword>
<evidence type="ECO:0000313" key="3">
    <source>
        <dbReference type="EMBL" id="BAE60990.1"/>
    </source>
</evidence>
<protein>
    <submittedName>
        <fullName evidence="3">DNA, SC012</fullName>
    </submittedName>
</protein>
<evidence type="ECO:0000256" key="1">
    <source>
        <dbReference type="ARBA" id="ARBA00004123"/>
    </source>
</evidence>
<dbReference type="GO" id="GO:0005634">
    <property type="term" value="C:nucleus"/>
    <property type="evidence" value="ECO:0007669"/>
    <property type="project" value="UniProtKB-SubCell"/>
</dbReference>
<evidence type="ECO:0000256" key="2">
    <source>
        <dbReference type="ARBA" id="ARBA00023242"/>
    </source>
</evidence>
<name>Q2UBS5_ASPOR</name>
<dbReference type="InterPro" id="IPR021858">
    <property type="entry name" value="Fun_TF"/>
</dbReference>
<dbReference type="Pfam" id="PF11951">
    <property type="entry name" value="Fungal_trans_2"/>
    <property type="match status" value="2"/>
</dbReference>
<proteinExistence type="predicted"/>
<reference evidence="3 4" key="1">
    <citation type="journal article" date="2005" name="Nature">
        <title>Genome sequencing and analysis of Aspergillus oryzae.</title>
        <authorList>
            <person name="Machida M."/>
            <person name="Asai K."/>
            <person name="Sano M."/>
            <person name="Tanaka T."/>
            <person name="Kumagai T."/>
            <person name="Terai G."/>
            <person name="Kusumoto K."/>
            <person name="Arima T."/>
            <person name="Akita O."/>
            <person name="Kashiwagi Y."/>
            <person name="Abe K."/>
            <person name="Gomi K."/>
            <person name="Horiuchi H."/>
            <person name="Kitamoto K."/>
            <person name="Kobayashi T."/>
            <person name="Takeuchi M."/>
            <person name="Denning D.W."/>
            <person name="Galagan J.E."/>
            <person name="Nierman W.C."/>
            <person name="Yu J."/>
            <person name="Archer D.B."/>
            <person name="Bennett J.W."/>
            <person name="Bhatnagar D."/>
            <person name="Cleveland T.E."/>
            <person name="Fedorova N.D."/>
            <person name="Gotoh O."/>
            <person name="Horikawa H."/>
            <person name="Hosoyama A."/>
            <person name="Ichinomiya M."/>
            <person name="Igarashi R."/>
            <person name="Iwashita K."/>
            <person name="Juvvadi P.R."/>
            <person name="Kato M."/>
            <person name="Kato Y."/>
            <person name="Kin T."/>
            <person name="Kokubun A."/>
            <person name="Maeda H."/>
            <person name="Maeyama N."/>
            <person name="Maruyama J."/>
            <person name="Nagasaki H."/>
            <person name="Nakajima T."/>
            <person name="Oda K."/>
            <person name="Okada K."/>
            <person name="Paulsen I."/>
            <person name="Sakamoto K."/>
            <person name="Sawano T."/>
            <person name="Takahashi M."/>
            <person name="Takase K."/>
            <person name="Terabayashi Y."/>
            <person name="Wortman J."/>
            <person name="Yamada O."/>
            <person name="Yamagata Y."/>
            <person name="Anazawa H."/>
            <person name="Hata Y."/>
            <person name="Koide Y."/>
            <person name="Komori T."/>
            <person name="Koyama Y."/>
            <person name="Minetoki T."/>
            <person name="Suharnan S."/>
            <person name="Tanaka A."/>
            <person name="Isono K."/>
            <person name="Kuhara S."/>
            <person name="Ogasawara N."/>
            <person name="Kikuchi H."/>
        </authorList>
    </citation>
    <scope>NUCLEOTIDE SEQUENCE [LARGE SCALE GENOMIC DNA]</scope>
    <source>
        <strain evidence="4">ATCC 42149 / RIB 40</strain>
    </source>
</reference>
<dbReference type="PANTHER" id="PTHR37534">
    <property type="entry name" value="TRANSCRIPTIONAL ACTIVATOR PROTEIN UGA3"/>
    <property type="match status" value="1"/>
</dbReference>
<dbReference type="EMBL" id="AP007161">
    <property type="protein sequence ID" value="BAE60990.1"/>
    <property type="molecule type" value="Genomic_DNA"/>
</dbReference>
<sequence length="385" mass="43305">MALETGPISNLDQTSRYYLDYYNDQICKVFIVYDSEENPFRRLISLAVNNSVLLKSVLALAARHRANSGYSFENAIVGASPDLLQIHQDALVFKHQAIQGLTHALSDPTISEQDTTVASIFLLIFLDLLESGSDKWNFHLEGAKRLITSGQLHELQAGKSQDPGRTIEQIRKFIIKQIHVIETLGATFVRPKLLSGCTSLDHPDSLLQETVEQSFIGCPEYLLHAVQCLSAYRDSMVEPQPPTSTTKSQKTSTRYISNLCKLAQSYKLGALIYGQRILDALLDVNTPQEELVSELIGLIDALRDDGRLLKCVLWPIFVAGLECRSQAQRDFLITSLEKFWLDTNCLNVVNAAKALQSYWQKTDKQASPTQWIFDIGDLDHDWLFI</sequence>
<dbReference type="OMA" id="DRWNVHL"/>
<organism evidence="3 4">
    <name type="scientific">Aspergillus oryzae (strain ATCC 42149 / RIB 40)</name>
    <name type="common">Yellow koji mold</name>
    <dbReference type="NCBI Taxonomy" id="510516"/>
    <lineage>
        <taxon>Eukaryota</taxon>
        <taxon>Fungi</taxon>
        <taxon>Dikarya</taxon>
        <taxon>Ascomycota</taxon>
        <taxon>Pezizomycotina</taxon>
        <taxon>Eurotiomycetes</taxon>
        <taxon>Eurotiomycetidae</taxon>
        <taxon>Eurotiales</taxon>
        <taxon>Aspergillaceae</taxon>
        <taxon>Aspergillus</taxon>
        <taxon>Aspergillus subgen. Circumdati</taxon>
    </lineage>
</organism>
<dbReference type="Proteomes" id="UP000006564">
    <property type="component" value="Chromosome 4"/>
</dbReference>
<dbReference type="RefSeq" id="XP_023091579.1">
    <property type="nucleotide sequence ID" value="XM_023236675.1"/>
</dbReference>
<dbReference type="GO" id="GO:0000976">
    <property type="term" value="F:transcription cis-regulatory region binding"/>
    <property type="evidence" value="ECO:0007669"/>
    <property type="project" value="TreeGrafter"/>
</dbReference>
<keyword evidence="2" id="KW-0539">Nucleus</keyword>
<dbReference type="GO" id="GO:0045944">
    <property type="term" value="P:positive regulation of transcription by RNA polymerase II"/>
    <property type="evidence" value="ECO:0007669"/>
    <property type="project" value="TreeGrafter"/>
</dbReference>
<dbReference type="PANTHER" id="PTHR37534:SF8">
    <property type="entry name" value="ZN(II)2CYS6 TRANSCRIPTION FACTOR (EUROFUNG)"/>
    <property type="match status" value="1"/>
</dbReference>
<dbReference type="AlphaFoldDB" id="Q2UBS5"/>
<evidence type="ECO:0000313" key="4">
    <source>
        <dbReference type="Proteomes" id="UP000006564"/>
    </source>
</evidence>
<dbReference type="KEGG" id="aor:AO090012000885"/>
<gene>
    <name evidence="3" type="ORF">AO090012000885</name>
</gene>
<dbReference type="GO" id="GO:0003700">
    <property type="term" value="F:DNA-binding transcription factor activity"/>
    <property type="evidence" value="ECO:0007669"/>
    <property type="project" value="TreeGrafter"/>
</dbReference>
<dbReference type="HOGENOM" id="CLU_020030_0_0_1"/>
<accession>Q2UBS5</accession>